<reference evidence="2" key="1">
    <citation type="submission" date="2016-07" db="EMBL/GenBank/DDBJ databases">
        <authorList>
            <person name="Florea S."/>
            <person name="Webb J.S."/>
            <person name="Jaromczyk J."/>
            <person name="Schardl C.L."/>
        </authorList>
    </citation>
    <scope>NUCLEOTIDE SEQUENCE [LARGE SCALE GENOMIC DNA]</scope>
    <source>
        <strain evidence="2">IPB1</strain>
    </source>
</reference>
<protein>
    <recommendedName>
        <fullName evidence="3">Phage virion morphogenesis protein</fullName>
    </recommendedName>
</protein>
<evidence type="ECO:0008006" key="3">
    <source>
        <dbReference type="Google" id="ProtNLM"/>
    </source>
</evidence>
<comment type="caution">
    <text evidence="1">The sequence shown here is derived from an EMBL/GenBank/DDBJ whole genome shotgun (WGS) entry which is preliminary data.</text>
</comment>
<sequence>MKLAVLNIKLDTSDALVQLEALSLPEKKRRAILRDMGRKSRNLSVDRVKEGKNRDGRKWEDPKNGKIFKKINQKKRTYIKTSGMTSVIGYKKGRWGAIANAHAKGLKDKFTVKNLKNRNLPDDRSRATQAQAERLVDLGYKRWDKRNKAFKEVSEKTIRRKLKFGQAGLIIRLLKERNKAAEKQRKKEWDIKRPVRELLGNTVSEQNKIRIAELERKMFLQQKS</sequence>
<gene>
    <name evidence="1" type="ORF">A7985_05405</name>
</gene>
<evidence type="ECO:0000313" key="2">
    <source>
        <dbReference type="Proteomes" id="UP000093366"/>
    </source>
</evidence>
<dbReference type="EMBL" id="MAUJ01000001">
    <property type="protein sequence ID" value="OCQ23378.1"/>
    <property type="molecule type" value="Genomic_DNA"/>
</dbReference>
<name>A0A1C0TVM6_9GAMM</name>
<evidence type="ECO:0000313" key="1">
    <source>
        <dbReference type="EMBL" id="OCQ23378.1"/>
    </source>
</evidence>
<organism evidence="1 2">
    <name type="scientific">Pseudoalteromonas luteoviolacea</name>
    <dbReference type="NCBI Taxonomy" id="43657"/>
    <lineage>
        <taxon>Bacteria</taxon>
        <taxon>Pseudomonadati</taxon>
        <taxon>Pseudomonadota</taxon>
        <taxon>Gammaproteobacteria</taxon>
        <taxon>Alteromonadales</taxon>
        <taxon>Pseudoalteromonadaceae</taxon>
        <taxon>Pseudoalteromonas</taxon>
    </lineage>
</organism>
<accession>A0A1C0TVM6</accession>
<proteinExistence type="predicted"/>
<dbReference type="Proteomes" id="UP000093366">
    <property type="component" value="Unassembled WGS sequence"/>
</dbReference>
<dbReference type="AlphaFoldDB" id="A0A1C0TVM6"/>